<name>A0A2M7X9Q2_9BACT</name>
<feature type="transmembrane region" description="Helical" evidence="2">
    <location>
        <begin position="298"/>
        <end position="316"/>
    </location>
</feature>
<evidence type="ECO:0000313" key="4">
    <source>
        <dbReference type="EMBL" id="PJA42884.1"/>
    </source>
</evidence>
<dbReference type="AlphaFoldDB" id="A0A2M7X9Q2"/>
<sequence>MKLPMNISVCTTVLNEEASIGKLLDSLLVQTKKADEIVIVDGGSKDKTVEIIKHYQKKDKSIKLLIEKGGIAHGRNTAIEIAKYPIIAQIDAGCIAKPDWLEKLVRPFELTTPGHPPGVHSATLRESDAKAHPRGVRMDSSGVGVVAGFYIMPAHSSLQKAMNLYLGVHPKRFDPANFLPSARSVAFKKEVWEKIGGYDEKLEKGGEDTKFFVSCVKNKIRIARVGDAKVVWEEIKDLSLTDFFLKVFNYAKGDAKTKIWIYPIAGIMSHNIKIVLVFLRYFLAFAFLAFSFFFNWPFAYLFIGLLAYLFWSVWKFRDIVNSRKVRVWIPVVQIVSDIAVMLGFLYGLF</sequence>
<keyword evidence="2" id="KW-0472">Membrane</keyword>
<feature type="region of interest" description="Disordered" evidence="1">
    <location>
        <begin position="116"/>
        <end position="135"/>
    </location>
</feature>
<evidence type="ECO:0000313" key="5">
    <source>
        <dbReference type="Proteomes" id="UP000230484"/>
    </source>
</evidence>
<dbReference type="InterPro" id="IPR001173">
    <property type="entry name" value="Glyco_trans_2-like"/>
</dbReference>
<dbReference type="InterPro" id="IPR029044">
    <property type="entry name" value="Nucleotide-diphossugar_trans"/>
</dbReference>
<accession>A0A2M7X9Q2</accession>
<dbReference type="PANTHER" id="PTHR43685">
    <property type="entry name" value="GLYCOSYLTRANSFERASE"/>
    <property type="match status" value="1"/>
</dbReference>
<evidence type="ECO:0000259" key="3">
    <source>
        <dbReference type="Pfam" id="PF00535"/>
    </source>
</evidence>
<dbReference type="InterPro" id="IPR050834">
    <property type="entry name" value="Glycosyltransf_2"/>
</dbReference>
<organism evidence="4 5">
    <name type="scientific">Candidatus Woesebacteria bacterium CG_4_9_14_3_um_filter_39_10</name>
    <dbReference type="NCBI Taxonomy" id="1975056"/>
    <lineage>
        <taxon>Bacteria</taxon>
        <taxon>Candidatus Woeseibacteriota</taxon>
    </lineage>
</organism>
<keyword evidence="2" id="KW-1133">Transmembrane helix</keyword>
<reference evidence="5" key="1">
    <citation type="submission" date="2017-09" db="EMBL/GenBank/DDBJ databases">
        <title>Depth-based differentiation of microbial function through sediment-hosted aquifers and enrichment of novel symbionts in the deep terrestrial subsurface.</title>
        <authorList>
            <person name="Probst A.J."/>
            <person name="Ladd B."/>
            <person name="Jarett J.K."/>
            <person name="Geller-Mcgrath D.E."/>
            <person name="Sieber C.M.K."/>
            <person name="Emerson J.B."/>
            <person name="Anantharaman K."/>
            <person name="Thomas B.C."/>
            <person name="Malmstrom R."/>
            <person name="Stieglmeier M."/>
            <person name="Klingl A."/>
            <person name="Woyke T."/>
            <person name="Ryan C.M."/>
            <person name="Banfield J.F."/>
        </authorList>
    </citation>
    <scope>NUCLEOTIDE SEQUENCE [LARGE SCALE GENOMIC DNA]</scope>
</reference>
<comment type="caution">
    <text evidence="4">The sequence shown here is derived from an EMBL/GenBank/DDBJ whole genome shotgun (WGS) entry which is preliminary data.</text>
</comment>
<dbReference type="EMBL" id="PFWW01000022">
    <property type="protein sequence ID" value="PJA42884.1"/>
    <property type="molecule type" value="Genomic_DNA"/>
</dbReference>
<gene>
    <name evidence="4" type="ORF">CO176_01155</name>
</gene>
<keyword evidence="2" id="KW-0812">Transmembrane</keyword>
<protein>
    <recommendedName>
        <fullName evidence="3">Glycosyltransferase 2-like domain-containing protein</fullName>
    </recommendedName>
</protein>
<feature type="domain" description="Glycosyltransferase 2-like" evidence="3">
    <location>
        <begin position="8"/>
        <end position="109"/>
    </location>
</feature>
<evidence type="ECO:0000256" key="2">
    <source>
        <dbReference type="SAM" id="Phobius"/>
    </source>
</evidence>
<proteinExistence type="predicted"/>
<dbReference type="SUPFAM" id="SSF53448">
    <property type="entry name" value="Nucleotide-diphospho-sugar transferases"/>
    <property type="match status" value="1"/>
</dbReference>
<dbReference type="Proteomes" id="UP000230484">
    <property type="component" value="Unassembled WGS sequence"/>
</dbReference>
<dbReference type="PANTHER" id="PTHR43685:SF3">
    <property type="entry name" value="SLR2126 PROTEIN"/>
    <property type="match status" value="1"/>
</dbReference>
<dbReference type="Gene3D" id="3.90.550.10">
    <property type="entry name" value="Spore Coat Polysaccharide Biosynthesis Protein SpsA, Chain A"/>
    <property type="match status" value="1"/>
</dbReference>
<evidence type="ECO:0000256" key="1">
    <source>
        <dbReference type="SAM" id="MobiDB-lite"/>
    </source>
</evidence>
<feature type="transmembrane region" description="Helical" evidence="2">
    <location>
        <begin position="328"/>
        <end position="348"/>
    </location>
</feature>
<dbReference type="Pfam" id="PF00535">
    <property type="entry name" value="Glycos_transf_2"/>
    <property type="match status" value="1"/>
</dbReference>